<dbReference type="EMBL" id="KZ110595">
    <property type="protein sequence ID" value="OSX63521.1"/>
    <property type="molecule type" value="Genomic_DNA"/>
</dbReference>
<proteinExistence type="predicted"/>
<organism evidence="1 2">
    <name type="scientific">Postia placenta MAD-698-R-SB12</name>
    <dbReference type="NCBI Taxonomy" id="670580"/>
    <lineage>
        <taxon>Eukaryota</taxon>
        <taxon>Fungi</taxon>
        <taxon>Dikarya</taxon>
        <taxon>Basidiomycota</taxon>
        <taxon>Agaricomycotina</taxon>
        <taxon>Agaricomycetes</taxon>
        <taxon>Polyporales</taxon>
        <taxon>Adustoporiaceae</taxon>
        <taxon>Rhodonia</taxon>
    </lineage>
</organism>
<dbReference type="Proteomes" id="UP000194127">
    <property type="component" value="Unassembled WGS sequence"/>
</dbReference>
<gene>
    <name evidence="1" type="ORF">POSPLADRAFT_1033148</name>
</gene>
<evidence type="ECO:0000313" key="2">
    <source>
        <dbReference type="Proteomes" id="UP000194127"/>
    </source>
</evidence>
<dbReference type="GeneID" id="36321864"/>
<keyword evidence="2" id="KW-1185">Reference proteome</keyword>
<reference evidence="1 2" key="1">
    <citation type="submission" date="2017-04" db="EMBL/GenBank/DDBJ databases">
        <title>Genome Sequence of the Model Brown-Rot Fungus Postia placenta SB12.</title>
        <authorList>
            <consortium name="DOE Joint Genome Institute"/>
            <person name="Gaskell J."/>
            <person name="Kersten P."/>
            <person name="Larrondo L.F."/>
            <person name="Canessa P."/>
            <person name="Martinez D."/>
            <person name="Hibbett D."/>
            <person name="Schmoll M."/>
            <person name="Kubicek C.P."/>
            <person name="Martinez A.T."/>
            <person name="Yadav J."/>
            <person name="Master E."/>
            <person name="Magnuson J.K."/>
            <person name="James T."/>
            <person name="Yaver D."/>
            <person name="Berka R."/>
            <person name="Labutti K."/>
            <person name="Lipzen A."/>
            <person name="Aerts A."/>
            <person name="Barry K."/>
            <person name="Henrissat B."/>
            <person name="Blanchette R."/>
            <person name="Grigoriev I."/>
            <person name="Cullen D."/>
        </authorList>
    </citation>
    <scope>NUCLEOTIDE SEQUENCE [LARGE SCALE GENOMIC DNA]</scope>
    <source>
        <strain evidence="1 2">MAD-698-R-SB12</strain>
    </source>
</reference>
<protein>
    <submittedName>
        <fullName evidence="1">Uncharacterized protein</fullName>
    </submittedName>
</protein>
<dbReference type="RefSeq" id="XP_024340315.1">
    <property type="nucleotide sequence ID" value="XM_024476913.1"/>
</dbReference>
<evidence type="ECO:0000313" key="1">
    <source>
        <dbReference type="EMBL" id="OSX63521.1"/>
    </source>
</evidence>
<dbReference type="AlphaFoldDB" id="A0A1X6N4G5"/>
<name>A0A1X6N4G5_9APHY</name>
<sequence>MDLLVKIFGLTLPPADRASILAGPGLPAAIQRTLATDHRRSKRLPMYSKVALLLSSSLAFGQYTPPHEIGDVAPADMGMPKHNNGYYRIIYGRGAQSWSLATVSDEKAGAWNDAQVTMVQDNALLDSGASVPWEDAVMVGRYAVRAFKDLRGAFAVVCRARRPLPTCGMFDALVSGQMRD</sequence>
<accession>A0A1X6N4G5</accession>